<comment type="caution">
    <text evidence="7">The sequence shown here is derived from an EMBL/GenBank/DDBJ whole genome shotgun (WGS) entry which is preliminary data.</text>
</comment>
<accession>A0A4R9BWR4</accession>
<evidence type="ECO:0000313" key="8">
    <source>
        <dbReference type="Proteomes" id="UP000298468"/>
    </source>
</evidence>
<dbReference type="Proteomes" id="UP000298468">
    <property type="component" value="Unassembled WGS sequence"/>
</dbReference>
<comment type="subcellular location">
    <subcellularLocation>
        <location evidence="1">Membrane</location>
        <topology evidence="1">Multi-pass membrane protein</topology>
    </subcellularLocation>
</comment>
<dbReference type="Pfam" id="PF04138">
    <property type="entry name" value="GtrA_DPMS_TM"/>
    <property type="match status" value="1"/>
</dbReference>
<feature type="domain" description="GtrA/DPMS transmembrane" evidence="6">
    <location>
        <begin position="26"/>
        <end position="133"/>
    </location>
</feature>
<reference evidence="7 8" key="1">
    <citation type="submission" date="2019-03" db="EMBL/GenBank/DDBJ databases">
        <title>Genomics of glacier-inhabiting Cryobacterium strains.</title>
        <authorList>
            <person name="Liu Q."/>
            <person name="Xin Y.-H."/>
        </authorList>
    </citation>
    <scope>NUCLEOTIDE SEQUENCE [LARGE SCALE GENOMIC DNA]</scope>
    <source>
        <strain evidence="7 8">Sr59</strain>
    </source>
</reference>
<keyword evidence="4 5" id="KW-0472">Membrane</keyword>
<feature type="transmembrane region" description="Helical" evidence="5">
    <location>
        <begin position="113"/>
        <end position="134"/>
    </location>
</feature>
<dbReference type="OrthoDB" id="5118622at2"/>
<evidence type="ECO:0000256" key="5">
    <source>
        <dbReference type="SAM" id="Phobius"/>
    </source>
</evidence>
<sequence>MPLPLVTGGHMSMQTSEPWHHRPIFRFLLVGGTNTLITSAIVVVLSFVMPGTLAFTIAFALGIVYSLLLTGRWVFKSQLTAGRSATYVGAYAAIYLCGLAFVWAVGAAGGPPWVNGASVLLTAPLSFVAGRFIFPRSQPSQVDIA</sequence>
<evidence type="ECO:0000256" key="1">
    <source>
        <dbReference type="ARBA" id="ARBA00004141"/>
    </source>
</evidence>
<dbReference type="AlphaFoldDB" id="A0A4R9BWR4"/>
<name>A0A4R9BWR4_9MICO</name>
<proteinExistence type="predicted"/>
<evidence type="ECO:0000256" key="2">
    <source>
        <dbReference type="ARBA" id="ARBA00022692"/>
    </source>
</evidence>
<organism evidence="7 8">
    <name type="scientific">Cryobacterium lactosi</name>
    <dbReference type="NCBI Taxonomy" id="1259202"/>
    <lineage>
        <taxon>Bacteria</taxon>
        <taxon>Bacillati</taxon>
        <taxon>Actinomycetota</taxon>
        <taxon>Actinomycetes</taxon>
        <taxon>Micrococcales</taxon>
        <taxon>Microbacteriaceae</taxon>
        <taxon>Cryobacterium</taxon>
    </lineage>
</organism>
<dbReference type="InterPro" id="IPR007267">
    <property type="entry name" value="GtrA_DPMS_TM"/>
</dbReference>
<evidence type="ECO:0000259" key="6">
    <source>
        <dbReference type="Pfam" id="PF04138"/>
    </source>
</evidence>
<feature type="transmembrane region" description="Helical" evidence="5">
    <location>
        <begin position="24"/>
        <end position="47"/>
    </location>
</feature>
<evidence type="ECO:0000256" key="3">
    <source>
        <dbReference type="ARBA" id="ARBA00022989"/>
    </source>
</evidence>
<evidence type="ECO:0000256" key="4">
    <source>
        <dbReference type="ARBA" id="ARBA00023136"/>
    </source>
</evidence>
<dbReference type="GO" id="GO:0000271">
    <property type="term" value="P:polysaccharide biosynthetic process"/>
    <property type="evidence" value="ECO:0007669"/>
    <property type="project" value="InterPro"/>
</dbReference>
<protein>
    <submittedName>
        <fullName evidence="7">GtrA family protein</fullName>
    </submittedName>
</protein>
<gene>
    <name evidence="7" type="ORF">E3T61_07750</name>
</gene>
<keyword evidence="2 5" id="KW-0812">Transmembrane</keyword>
<feature type="transmembrane region" description="Helical" evidence="5">
    <location>
        <begin position="87"/>
        <end position="107"/>
    </location>
</feature>
<dbReference type="GO" id="GO:0016020">
    <property type="term" value="C:membrane"/>
    <property type="evidence" value="ECO:0007669"/>
    <property type="project" value="UniProtKB-SubCell"/>
</dbReference>
<keyword evidence="8" id="KW-1185">Reference proteome</keyword>
<dbReference type="EMBL" id="SOHM01000013">
    <property type="protein sequence ID" value="TFD91861.1"/>
    <property type="molecule type" value="Genomic_DNA"/>
</dbReference>
<keyword evidence="3 5" id="KW-1133">Transmembrane helix</keyword>
<evidence type="ECO:0000313" key="7">
    <source>
        <dbReference type="EMBL" id="TFD91861.1"/>
    </source>
</evidence>
<feature type="transmembrane region" description="Helical" evidence="5">
    <location>
        <begin position="53"/>
        <end position="75"/>
    </location>
</feature>